<name>A0A5K1VMA9_ENTHI</name>
<accession>A0A5K1VMA9</accession>
<dbReference type="VEuPathDB" id="AmoebaDB:EHI5A_084850"/>
<gene>
    <name evidence="2" type="ORF">CL6EHI_054230</name>
</gene>
<dbReference type="EMBL" id="BDEQ01000001">
    <property type="protein sequence ID" value="GAT97224.1"/>
    <property type="molecule type" value="Genomic_DNA"/>
</dbReference>
<dbReference type="VEuPathDB" id="AmoebaDB:EHI_054230"/>
<protein>
    <submittedName>
        <fullName evidence="2">Proteasome regulatory subunit putative</fullName>
    </submittedName>
</protein>
<reference evidence="2 3" key="1">
    <citation type="submission" date="2016-05" db="EMBL/GenBank/DDBJ databases">
        <title>First whole genome sequencing of Entamoeba histolytica HM1:IMSS-clone-6.</title>
        <authorList>
            <person name="Mukherjee Avik.K."/>
            <person name="Izumyama S."/>
            <person name="Nakada-Tsukui K."/>
            <person name="Nozaki T."/>
        </authorList>
    </citation>
    <scope>NUCLEOTIDE SEQUENCE [LARGE SCALE GENOMIC DNA]</scope>
    <source>
        <strain evidence="2 3">HM1:IMSS clone 6</strain>
    </source>
</reference>
<feature type="domain" description="PCI" evidence="1">
    <location>
        <begin position="62"/>
        <end position="249"/>
    </location>
</feature>
<dbReference type="FunFam" id="1.25.40.570:FF:000031">
    <property type="entry name" value="Proteasome regulatory subunit putative"/>
    <property type="match status" value="1"/>
</dbReference>
<dbReference type="Proteomes" id="UP000078387">
    <property type="component" value="Unassembled WGS sequence"/>
</dbReference>
<dbReference type="InterPro" id="IPR019585">
    <property type="entry name" value="Rpn7/CSN1"/>
</dbReference>
<organism evidence="2 3">
    <name type="scientific">Entamoeba histolytica</name>
    <dbReference type="NCBI Taxonomy" id="5759"/>
    <lineage>
        <taxon>Eukaryota</taxon>
        <taxon>Amoebozoa</taxon>
        <taxon>Evosea</taxon>
        <taxon>Archamoebae</taxon>
        <taxon>Mastigamoebida</taxon>
        <taxon>Entamoebidae</taxon>
        <taxon>Entamoeba</taxon>
    </lineage>
</organism>
<dbReference type="VEuPathDB" id="AmoebaDB:KM1_102320"/>
<dbReference type="Gene3D" id="1.25.40.570">
    <property type="match status" value="1"/>
</dbReference>
<dbReference type="VEuPathDB" id="AmoebaDB:EHI7A_053680"/>
<evidence type="ECO:0000259" key="1">
    <source>
        <dbReference type="PROSITE" id="PS50250"/>
    </source>
</evidence>
<comment type="caution">
    <text evidence="2">The sequence shown here is derived from an EMBL/GenBank/DDBJ whole genome shotgun (WGS) entry which is preliminary data.</text>
</comment>
<dbReference type="OMA" id="CRYAIFF"/>
<dbReference type="InterPro" id="IPR045135">
    <property type="entry name" value="Rpn7_N"/>
</dbReference>
<dbReference type="PROSITE" id="PS50250">
    <property type="entry name" value="PCI"/>
    <property type="match status" value="1"/>
</dbReference>
<sequence>MEVENTTKPEVNEEDETKLSIGTKIDKLFVELEKAFNEQNKEETERLLQETNILIEKGGDWDRRNRRRVYEGLYLVTFNRDYAKASELLVGSIGTFAVNTLMTFERFVFIAGVTGILIFERGRMKKEILDNSDVIGASGEFKCLLNMGNALYKSDYTTFIKELKEVVVLMMQDNILKKSVDWFCKEMRIKAYKQIMRSYLAVRLDVFAKEFGVTTDFIEEELETFISQGRLAAQIDKVNGIVMNAHKDKRNELYVNLVKEGDIVVEKLQRLERKLE</sequence>
<dbReference type="SUPFAM" id="SSF46785">
    <property type="entry name" value="Winged helix' DNA-binding domain"/>
    <property type="match status" value="1"/>
</dbReference>
<evidence type="ECO:0000313" key="2">
    <source>
        <dbReference type="EMBL" id="GAT97224.1"/>
    </source>
</evidence>
<proteinExistence type="predicted"/>
<dbReference type="PANTHER" id="PTHR14145">
    <property type="entry name" value="26S PROTESOME SUBUNIT 6"/>
    <property type="match status" value="1"/>
</dbReference>
<dbReference type="InterPro" id="IPR000717">
    <property type="entry name" value="PCI_dom"/>
</dbReference>
<evidence type="ECO:0000313" key="3">
    <source>
        <dbReference type="Proteomes" id="UP000078387"/>
    </source>
</evidence>
<dbReference type="SMART" id="SM00088">
    <property type="entry name" value="PINT"/>
    <property type="match status" value="1"/>
</dbReference>
<dbReference type="PANTHER" id="PTHR14145:SF1">
    <property type="entry name" value="26S PROTEASOME NON-ATPASE REGULATORY SUBUNIT 6"/>
    <property type="match status" value="1"/>
</dbReference>
<dbReference type="AlphaFoldDB" id="A0A5K1VMA9"/>
<keyword evidence="2" id="KW-0647">Proteasome</keyword>
<dbReference type="InterPro" id="IPR036390">
    <property type="entry name" value="WH_DNA-bd_sf"/>
</dbReference>
<dbReference type="GO" id="GO:0043161">
    <property type="term" value="P:proteasome-mediated ubiquitin-dependent protein catabolic process"/>
    <property type="evidence" value="ECO:0007669"/>
    <property type="project" value="TreeGrafter"/>
</dbReference>
<dbReference type="VEuPathDB" id="AmoebaDB:EHI8A_053150"/>
<dbReference type="GO" id="GO:0000502">
    <property type="term" value="C:proteasome complex"/>
    <property type="evidence" value="ECO:0007669"/>
    <property type="project" value="UniProtKB-KW"/>
</dbReference>
<dbReference type="Pfam" id="PF10602">
    <property type="entry name" value="RPN7"/>
    <property type="match status" value="1"/>
</dbReference>
<dbReference type="Pfam" id="PF01399">
    <property type="entry name" value="PCI"/>
    <property type="match status" value="1"/>
</dbReference>